<gene>
    <name evidence="1" type="primary">NCL1_11981</name>
    <name evidence="1" type="ORF">TNCV_259901</name>
</gene>
<reference evidence="1" key="1">
    <citation type="submission" date="2020-08" db="EMBL/GenBank/DDBJ databases">
        <title>Multicomponent nature underlies the extraordinary mechanical properties of spider dragline silk.</title>
        <authorList>
            <person name="Kono N."/>
            <person name="Nakamura H."/>
            <person name="Mori M."/>
            <person name="Yoshida Y."/>
            <person name="Ohtoshi R."/>
            <person name="Malay A.D."/>
            <person name="Moran D.A.P."/>
            <person name="Tomita M."/>
            <person name="Numata K."/>
            <person name="Arakawa K."/>
        </authorList>
    </citation>
    <scope>NUCLEOTIDE SEQUENCE</scope>
</reference>
<dbReference type="GO" id="GO:0003676">
    <property type="term" value="F:nucleic acid binding"/>
    <property type="evidence" value="ECO:0007669"/>
    <property type="project" value="InterPro"/>
</dbReference>
<dbReference type="InterPro" id="IPR012337">
    <property type="entry name" value="RNaseH-like_sf"/>
</dbReference>
<keyword evidence="2" id="KW-1185">Reference proteome</keyword>
<accession>A0A8X6RS12</accession>
<protein>
    <recommendedName>
        <fullName evidence="3">RNase H type-1 domain-containing protein</fullName>
    </recommendedName>
</protein>
<evidence type="ECO:0000313" key="1">
    <source>
        <dbReference type="EMBL" id="GFX99953.1"/>
    </source>
</evidence>
<evidence type="ECO:0000313" key="2">
    <source>
        <dbReference type="Proteomes" id="UP000887159"/>
    </source>
</evidence>
<comment type="caution">
    <text evidence="1">The sequence shown here is derived from an EMBL/GenBank/DDBJ whole genome shotgun (WGS) entry which is preliminary data.</text>
</comment>
<dbReference type="InterPro" id="IPR036397">
    <property type="entry name" value="RNaseH_sf"/>
</dbReference>
<name>A0A8X6RS12_TRICX</name>
<organism evidence="1 2">
    <name type="scientific">Trichonephila clavipes</name>
    <name type="common">Golden silk orbweaver</name>
    <name type="synonym">Nephila clavipes</name>
    <dbReference type="NCBI Taxonomy" id="2585209"/>
    <lineage>
        <taxon>Eukaryota</taxon>
        <taxon>Metazoa</taxon>
        <taxon>Ecdysozoa</taxon>
        <taxon>Arthropoda</taxon>
        <taxon>Chelicerata</taxon>
        <taxon>Arachnida</taxon>
        <taxon>Araneae</taxon>
        <taxon>Araneomorphae</taxon>
        <taxon>Entelegynae</taxon>
        <taxon>Araneoidea</taxon>
        <taxon>Nephilidae</taxon>
        <taxon>Trichonephila</taxon>
    </lineage>
</organism>
<dbReference type="Gene3D" id="3.30.420.10">
    <property type="entry name" value="Ribonuclease H-like superfamily/Ribonuclease H"/>
    <property type="match status" value="1"/>
</dbReference>
<sequence length="109" mass="12305">MDAVDFLHHENPPTWAFKANTQPTALPSHVYTDGSRDDYYRSGSEIYMKSQDHILRIQRRNPDGCSVFRSELIAIDEALGSLASLPTGKEIWTLSDSREQYSTCPISKA</sequence>
<dbReference type="EMBL" id="BMAU01021215">
    <property type="protein sequence ID" value="GFX99953.1"/>
    <property type="molecule type" value="Genomic_DNA"/>
</dbReference>
<evidence type="ECO:0008006" key="3">
    <source>
        <dbReference type="Google" id="ProtNLM"/>
    </source>
</evidence>
<dbReference type="AlphaFoldDB" id="A0A8X6RS12"/>
<dbReference type="Proteomes" id="UP000887159">
    <property type="component" value="Unassembled WGS sequence"/>
</dbReference>
<dbReference type="SUPFAM" id="SSF53098">
    <property type="entry name" value="Ribonuclease H-like"/>
    <property type="match status" value="1"/>
</dbReference>
<proteinExistence type="predicted"/>